<evidence type="ECO:0000256" key="4">
    <source>
        <dbReference type="ARBA" id="ARBA00022801"/>
    </source>
</evidence>
<dbReference type="Pfam" id="PF00703">
    <property type="entry name" value="Glyco_hydro_2"/>
    <property type="match status" value="1"/>
</dbReference>
<dbReference type="PANTHER" id="PTHR43730">
    <property type="entry name" value="BETA-MANNOSIDASE"/>
    <property type="match status" value="1"/>
</dbReference>
<dbReference type="InterPro" id="IPR036156">
    <property type="entry name" value="Beta-gal/glucu_dom_sf"/>
</dbReference>
<evidence type="ECO:0000259" key="7">
    <source>
        <dbReference type="Pfam" id="PF22666"/>
    </source>
</evidence>
<keyword evidence="9" id="KW-1185">Reference proteome</keyword>
<comment type="catalytic activity">
    <reaction evidence="1">
        <text>Hydrolysis of terminal, non-reducing beta-D-mannose residues in beta-D-mannosides.</text>
        <dbReference type="EC" id="3.2.1.25"/>
    </reaction>
</comment>
<feature type="domain" description="Beta-mannosidase-like galactose-binding" evidence="7">
    <location>
        <begin position="11"/>
        <end position="189"/>
    </location>
</feature>
<evidence type="ECO:0000256" key="5">
    <source>
        <dbReference type="ARBA" id="ARBA00023295"/>
    </source>
</evidence>
<comment type="caution">
    <text evidence="8">The sequence shown here is derived from an EMBL/GenBank/DDBJ whole genome shotgun (WGS) entry which is preliminary data.</text>
</comment>
<dbReference type="InterPro" id="IPR006102">
    <property type="entry name" value="Ig-like_GH2"/>
</dbReference>
<feature type="domain" description="Glycoside hydrolase family 2 immunoglobulin-like beta-sandwich" evidence="6">
    <location>
        <begin position="249"/>
        <end position="307"/>
    </location>
</feature>
<dbReference type="GO" id="GO:0016787">
    <property type="term" value="F:hydrolase activity"/>
    <property type="evidence" value="ECO:0007669"/>
    <property type="project" value="UniProtKB-KW"/>
</dbReference>
<proteinExistence type="inferred from homology"/>
<dbReference type="EMBL" id="JBHTBH010000002">
    <property type="protein sequence ID" value="MFC7327420.1"/>
    <property type="molecule type" value="Genomic_DNA"/>
</dbReference>
<accession>A0ABW2KED8</accession>
<protein>
    <recommendedName>
        <fullName evidence="3">beta-mannosidase</fullName>
        <ecNumber evidence="3">3.2.1.25</ecNumber>
    </recommendedName>
</protein>
<dbReference type="InterPro" id="IPR008979">
    <property type="entry name" value="Galactose-bd-like_sf"/>
</dbReference>
<sequence>MARRIELRDDWTLHAAAGADVPASVGAAEIPAHTPGCVHTDLLAAGLIPDPYLGDNEHRLSWIGRADWRYRTVLPTDGLAGAERVDLVCEGLDTVADLALAGRPVGAVRNMHRAYRFDLTAVAAVAGGTPGGRELTIDFTSPYRYAEAVRAELGDRPAAYPDPYPFIRKMACNFGWDWGPVLVTSGIWRPIRLHAWRTARLAGVRPEVTVEAGPGGQATGRVVVHVDVERTAAGGDRVLALAAEVAGERTRATLPPGATTARLELTVREPGLWWPRGHGDPVRHPLTVTLCAGETELDTWRREIGFRSVVLDTAPDADGTPFTIRVNGAPVLVRGANWIPDDCFPSRVGRDRYRERVGQATGAGINLLRVWGGGVYESDDFYDVCDERGVLVWQDFLFACAAYPEEPPIAGEVEAEAREAVRRLMPHPSLVLWNGNNENLWGHVDWGWRESLGERSWGAGYYHDLLPRIVAELDPTRPYWPGSPYSGRPGLHPNDPAHGATHIWDVWNERDYSHYLDHRPRFVAEFGYQGAPAHATLRRAIGEAPLDPDSPALVHRQRAKDGLRKLADGLRRHFPPPADGDDWHYLTQVNQARAITLGVGHFRALWPLCSGAVVWQLNDCWPVISWSAVDGDGRRKPLWYALRRVYADRLLVLEPGAEGGLELVLCNDSGTGWRAEAALARHDLAGRTLARQQVSAAVPPRAVVRIPVSARVAVPGRADREFVTADTGGPGDRAVWFFAEDADAAYPEPEFDTEVAGGPGELRVTVTARTPLRDLALFADRLHPDAEADDMLLTLLPGESHTFTVRGGDPGPDGADRPPVLRCVNEAVRAARRVADAMPG</sequence>
<reference evidence="9" key="1">
    <citation type="journal article" date="2019" name="Int. J. Syst. Evol. Microbiol.">
        <title>The Global Catalogue of Microorganisms (GCM) 10K type strain sequencing project: providing services to taxonomists for standard genome sequencing and annotation.</title>
        <authorList>
            <consortium name="The Broad Institute Genomics Platform"/>
            <consortium name="The Broad Institute Genome Sequencing Center for Infectious Disease"/>
            <person name="Wu L."/>
            <person name="Ma J."/>
        </authorList>
    </citation>
    <scope>NUCLEOTIDE SEQUENCE [LARGE SCALE GENOMIC DNA]</scope>
    <source>
        <strain evidence="9">CGMCC 4.7382</strain>
    </source>
</reference>
<dbReference type="Gene3D" id="2.60.40.10">
    <property type="entry name" value="Immunoglobulins"/>
    <property type="match status" value="1"/>
</dbReference>
<dbReference type="InterPro" id="IPR013783">
    <property type="entry name" value="Ig-like_fold"/>
</dbReference>
<comment type="similarity">
    <text evidence="2">Belongs to the glycosyl hydrolase 2 family.</text>
</comment>
<keyword evidence="5" id="KW-0326">Glycosidase</keyword>
<dbReference type="PANTHER" id="PTHR43730:SF1">
    <property type="entry name" value="BETA-MANNOSIDASE"/>
    <property type="match status" value="1"/>
</dbReference>
<gene>
    <name evidence="8" type="ORF">ACFQRF_06665</name>
</gene>
<evidence type="ECO:0000313" key="9">
    <source>
        <dbReference type="Proteomes" id="UP001596540"/>
    </source>
</evidence>
<organism evidence="8 9">
    <name type="scientific">Marinactinospora rubrisoli</name>
    <dbReference type="NCBI Taxonomy" id="2715399"/>
    <lineage>
        <taxon>Bacteria</taxon>
        <taxon>Bacillati</taxon>
        <taxon>Actinomycetota</taxon>
        <taxon>Actinomycetes</taxon>
        <taxon>Streptosporangiales</taxon>
        <taxon>Nocardiopsidaceae</taxon>
        <taxon>Marinactinospora</taxon>
    </lineage>
</organism>
<dbReference type="InterPro" id="IPR017853">
    <property type="entry name" value="GH"/>
</dbReference>
<dbReference type="EC" id="3.2.1.25" evidence="3"/>
<evidence type="ECO:0000259" key="6">
    <source>
        <dbReference type="Pfam" id="PF00703"/>
    </source>
</evidence>
<keyword evidence="4 8" id="KW-0378">Hydrolase</keyword>
<evidence type="ECO:0000256" key="1">
    <source>
        <dbReference type="ARBA" id="ARBA00000829"/>
    </source>
</evidence>
<dbReference type="RefSeq" id="WP_379869701.1">
    <property type="nucleotide sequence ID" value="NZ_JBHTBH010000002.1"/>
</dbReference>
<dbReference type="InterPro" id="IPR054593">
    <property type="entry name" value="Beta-mannosidase-like_N2"/>
</dbReference>
<dbReference type="Proteomes" id="UP001596540">
    <property type="component" value="Unassembled WGS sequence"/>
</dbReference>
<evidence type="ECO:0000256" key="3">
    <source>
        <dbReference type="ARBA" id="ARBA00012754"/>
    </source>
</evidence>
<name>A0ABW2KED8_9ACTN</name>
<dbReference type="Pfam" id="PF22666">
    <property type="entry name" value="Glyco_hydro_2_N2"/>
    <property type="match status" value="1"/>
</dbReference>
<evidence type="ECO:0000313" key="8">
    <source>
        <dbReference type="EMBL" id="MFC7327420.1"/>
    </source>
</evidence>
<dbReference type="SUPFAM" id="SSF51445">
    <property type="entry name" value="(Trans)glycosidases"/>
    <property type="match status" value="1"/>
</dbReference>
<evidence type="ECO:0000256" key="2">
    <source>
        <dbReference type="ARBA" id="ARBA00007401"/>
    </source>
</evidence>
<dbReference type="Gene3D" id="2.60.120.260">
    <property type="entry name" value="Galactose-binding domain-like"/>
    <property type="match status" value="1"/>
</dbReference>
<dbReference type="SUPFAM" id="SSF49785">
    <property type="entry name" value="Galactose-binding domain-like"/>
    <property type="match status" value="1"/>
</dbReference>
<dbReference type="InterPro" id="IPR050887">
    <property type="entry name" value="Beta-mannosidase_GH2"/>
</dbReference>
<dbReference type="Gene3D" id="3.20.20.80">
    <property type="entry name" value="Glycosidases"/>
    <property type="match status" value="1"/>
</dbReference>
<dbReference type="SUPFAM" id="SSF49303">
    <property type="entry name" value="beta-Galactosidase/glucuronidase domain"/>
    <property type="match status" value="1"/>
</dbReference>